<evidence type="ECO:0000313" key="4">
    <source>
        <dbReference type="Proteomes" id="UP001325680"/>
    </source>
</evidence>
<dbReference type="InterPro" id="IPR029058">
    <property type="entry name" value="AB_hydrolase_fold"/>
</dbReference>
<protein>
    <submittedName>
        <fullName evidence="3">Alpha/beta fold hydrolase</fullName>
    </submittedName>
</protein>
<keyword evidence="1" id="KW-0812">Transmembrane</keyword>
<keyword evidence="1" id="KW-0472">Membrane</keyword>
<dbReference type="Gene3D" id="3.40.50.1820">
    <property type="entry name" value="alpha/beta hydrolase"/>
    <property type="match status" value="1"/>
</dbReference>
<dbReference type="EMBL" id="CP139960">
    <property type="protein sequence ID" value="WQD36341.1"/>
    <property type="molecule type" value="Genomic_DNA"/>
</dbReference>
<dbReference type="InterPro" id="IPR022742">
    <property type="entry name" value="Hydrolase_4"/>
</dbReference>
<dbReference type="Proteomes" id="UP001325680">
    <property type="component" value="Chromosome"/>
</dbReference>
<organism evidence="3 4">
    <name type="scientific">Niabella yanshanensis</name>
    <dbReference type="NCBI Taxonomy" id="577386"/>
    <lineage>
        <taxon>Bacteria</taxon>
        <taxon>Pseudomonadati</taxon>
        <taxon>Bacteroidota</taxon>
        <taxon>Chitinophagia</taxon>
        <taxon>Chitinophagales</taxon>
        <taxon>Chitinophagaceae</taxon>
        <taxon>Niabella</taxon>
    </lineage>
</organism>
<name>A0ABZ0W2L7_9BACT</name>
<evidence type="ECO:0000313" key="3">
    <source>
        <dbReference type="EMBL" id="WQD36341.1"/>
    </source>
</evidence>
<evidence type="ECO:0000256" key="1">
    <source>
        <dbReference type="SAM" id="Phobius"/>
    </source>
</evidence>
<keyword evidence="1" id="KW-1133">Transmembrane helix</keyword>
<feature type="transmembrane region" description="Helical" evidence="1">
    <location>
        <begin position="6"/>
        <end position="22"/>
    </location>
</feature>
<evidence type="ECO:0000259" key="2">
    <source>
        <dbReference type="Pfam" id="PF12146"/>
    </source>
</evidence>
<dbReference type="GO" id="GO:0016787">
    <property type="term" value="F:hydrolase activity"/>
    <property type="evidence" value="ECO:0007669"/>
    <property type="project" value="UniProtKB-KW"/>
</dbReference>
<dbReference type="RefSeq" id="WP_211316365.1">
    <property type="nucleotide sequence ID" value="NZ_CP139960.1"/>
</dbReference>
<sequence>MKKIIYGLPGIYIIVMMGLVMFQQKLIFRPEKLDAAYRFSFDQPFKELNFKSSDGALLNALYFTVPDPKGAILYFHGNKGSLRRWGVIASAFTKYGYNVLVMDYRGYGKSTGDMSELSLQNDARFFYKELQQQFPEDQIIVYGRSLGTHFAALVASENKPQRLILESPFTSIMDVAQARFPILPVKYFLKFPFNSSQCIEKLSCPLTIFHGTADKVVPYRLGRQLFEQAAGTNKALITINAGAHNNLAEFKEYGVEMERVLGRVVLEQGE</sequence>
<gene>
    <name evidence="3" type="ORF">U0035_11765</name>
</gene>
<dbReference type="SUPFAM" id="SSF53474">
    <property type="entry name" value="alpha/beta-Hydrolases"/>
    <property type="match status" value="1"/>
</dbReference>
<keyword evidence="3" id="KW-0378">Hydrolase</keyword>
<reference evidence="3 4" key="1">
    <citation type="submission" date="2023-12" db="EMBL/GenBank/DDBJ databases">
        <title>Genome sequencing and assembly of bacterial species from a model synthetic community.</title>
        <authorList>
            <person name="Hogle S.L."/>
        </authorList>
    </citation>
    <scope>NUCLEOTIDE SEQUENCE [LARGE SCALE GENOMIC DNA]</scope>
    <source>
        <strain evidence="3 4">HAMBI_3031</strain>
    </source>
</reference>
<dbReference type="PANTHER" id="PTHR12277">
    <property type="entry name" value="ALPHA/BETA HYDROLASE DOMAIN-CONTAINING PROTEIN"/>
    <property type="match status" value="1"/>
</dbReference>
<dbReference type="PANTHER" id="PTHR12277:SF81">
    <property type="entry name" value="PROTEIN ABHD13"/>
    <property type="match status" value="1"/>
</dbReference>
<feature type="domain" description="Serine aminopeptidase S33" evidence="2">
    <location>
        <begin position="67"/>
        <end position="173"/>
    </location>
</feature>
<feature type="domain" description="Serine aminopeptidase S33" evidence="2">
    <location>
        <begin position="200"/>
        <end position="249"/>
    </location>
</feature>
<dbReference type="Pfam" id="PF12146">
    <property type="entry name" value="Hydrolase_4"/>
    <property type="match status" value="2"/>
</dbReference>
<keyword evidence="4" id="KW-1185">Reference proteome</keyword>
<accession>A0ABZ0W2L7</accession>
<proteinExistence type="predicted"/>